<gene>
    <name evidence="6" type="ORF">DY78_GL000195</name>
</gene>
<sequence>MLTANQAAQQLGMSVHTVRYYANQGLIPNLQRDAHNQRQFDTAALNWLQACQYLRQSGMSIHDLKQYVALCQTGATTLPTRHAMLVALAQQAQARVVAAQQQVAYIQQQLACYDHDEQTAQADILNPSNWTTPAATAANIDRQNNR</sequence>
<keyword evidence="2" id="KW-0805">Transcription regulation</keyword>
<dbReference type="InterPro" id="IPR047057">
    <property type="entry name" value="MerR_fam"/>
</dbReference>
<accession>A0A0R2NN94</accession>
<organism evidence="6 7">
    <name type="scientific">Lactiplantibacillus fabifermentans DSM 21115</name>
    <dbReference type="NCBI Taxonomy" id="1413187"/>
    <lineage>
        <taxon>Bacteria</taxon>
        <taxon>Bacillati</taxon>
        <taxon>Bacillota</taxon>
        <taxon>Bacilli</taxon>
        <taxon>Lactobacillales</taxon>
        <taxon>Lactobacillaceae</taxon>
        <taxon>Lactiplantibacillus</taxon>
    </lineage>
</organism>
<keyword evidence="4" id="KW-0804">Transcription</keyword>
<evidence type="ECO:0000313" key="6">
    <source>
        <dbReference type="EMBL" id="KRO27224.1"/>
    </source>
</evidence>
<proteinExistence type="predicted"/>
<dbReference type="EMBL" id="AYGX02000083">
    <property type="protein sequence ID" value="KRO27224.1"/>
    <property type="molecule type" value="Genomic_DNA"/>
</dbReference>
<evidence type="ECO:0000256" key="2">
    <source>
        <dbReference type="ARBA" id="ARBA00023015"/>
    </source>
</evidence>
<feature type="domain" description="HTH merR-type" evidence="5">
    <location>
        <begin position="1"/>
        <end position="70"/>
    </location>
</feature>
<dbReference type="Gene3D" id="1.10.1660.10">
    <property type="match status" value="1"/>
</dbReference>
<dbReference type="PROSITE" id="PS50937">
    <property type="entry name" value="HTH_MERR_2"/>
    <property type="match status" value="1"/>
</dbReference>
<evidence type="ECO:0000259" key="5">
    <source>
        <dbReference type="PROSITE" id="PS50937"/>
    </source>
</evidence>
<dbReference type="SMART" id="SM00422">
    <property type="entry name" value="HTH_MERR"/>
    <property type="match status" value="1"/>
</dbReference>
<dbReference type="GO" id="GO:0003700">
    <property type="term" value="F:DNA-binding transcription factor activity"/>
    <property type="evidence" value="ECO:0007669"/>
    <property type="project" value="InterPro"/>
</dbReference>
<dbReference type="Pfam" id="PF13411">
    <property type="entry name" value="MerR_1"/>
    <property type="match status" value="1"/>
</dbReference>
<dbReference type="RefSeq" id="WP_024623613.1">
    <property type="nucleotide sequence ID" value="NZ_AYGX02000083.1"/>
</dbReference>
<comment type="caution">
    <text evidence="6">The sequence shown here is derived from an EMBL/GenBank/DDBJ whole genome shotgun (WGS) entry which is preliminary data.</text>
</comment>
<dbReference type="CDD" id="cd01109">
    <property type="entry name" value="HTH_YyaN"/>
    <property type="match status" value="1"/>
</dbReference>
<dbReference type="AlphaFoldDB" id="A0A0R2NN94"/>
<protein>
    <recommendedName>
        <fullName evidence="5">HTH merR-type domain-containing protein</fullName>
    </recommendedName>
</protein>
<name>A0A0R2NN94_9LACO</name>
<evidence type="ECO:0000313" key="7">
    <source>
        <dbReference type="Proteomes" id="UP000050920"/>
    </source>
</evidence>
<evidence type="ECO:0000256" key="4">
    <source>
        <dbReference type="ARBA" id="ARBA00023163"/>
    </source>
</evidence>
<dbReference type="InterPro" id="IPR009061">
    <property type="entry name" value="DNA-bd_dom_put_sf"/>
</dbReference>
<keyword evidence="1" id="KW-0678">Repressor</keyword>
<dbReference type="InterPro" id="IPR000551">
    <property type="entry name" value="MerR-type_HTH_dom"/>
</dbReference>
<evidence type="ECO:0000256" key="1">
    <source>
        <dbReference type="ARBA" id="ARBA00022491"/>
    </source>
</evidence>
<evidence type="ECO:0000256" key="3">
    <source>
        <dbReference type="ARBA" id="ARBA00023125"/>
    </source>
</evidence>
<keyword evidence="3" id="KW-0238">DNA-binding</keyword>
<dbReference type="SUPFAM" id="SSF46955">
    <property type="entry name" value="Putative DNA-binding domain"/>
    <property type="match status" value="1"/>
</dbReference>
<keyword evidence="7" id="KW-1185">Reference proteome</keyword>
<dbReference type="PANTHER" id="PTHR30204">
    <property type="entry name" value="REDOX-CYCLING DRUG-SENSING TRANSCRIPTIONAL ACTIVATOR SOXR"/>
    <property type="match status" value="1"/>
</dbReference>
<reference evidence="6 7" key="1">
    <citation type="journal article" date="2015" name="Genome Announc.">
        <title>Expanding the biotechnology potential of lactobacilli through comparative genomics of 213 strains and associated genera.</title>
        <authorList>
            <person name="Sun Z."/>
            <person name="Harris H.M."/>
            <person name="McCann A."/>
            <person name="Guo C."/>
            <person name="Argimon S."/>
            <person name="Zhang W."/>
            <person name="Yang X."/>
            <person name="Jeffery I.B."/>
            <person name="Cooney J.C."/>
            <person name="Kagawa T.F."/>
            <person name="Liu W."/>
            <person name="Song Y."/>
            <person name="Salvetti E."/>
            <person name="Wrobel A."/>
            <person name="Rasinkangas P."/>
            <person name="Parkhill J."/>
            <person name="Rea M.C."/>
            <person name="O'Sullivan O."/>
            <person name="Ritari J."/>
            <person name="Douillard F.P."/>
            <person name="Paul Ross R."/>
            <person name="Yang R."/>
            <person name="Briner A.E."/>
            <person name="Felis G.E."/>
            <person name="de Vos W.M."/>
            <person name="Barrangou R."/>
            <person name="Klaenhammer T.R."/>
            <person name="Caufield P.W."/>
            <person name="Cui Y."/>
            <person name="Zhang H."/>
            <person name="O'Toole P.W."/>
        </authorList>
    </citation>
    <scope>NUCLEOTIDE SEQUENCE [LARGE SCALE GENOMIC DNA]</scope>
    <source>
        <strain evidence="6 7">DSM 21115</strain>
    </source>
</reference>
<dbReference type="Proteomes" id="UP000050920">
    <property type="component" value="Unassembled WGS sequence"/>
</dbReference>
<dbReference type="PANTHER" id="PTHR30204:SF69">
    <property type="entry name" value="MERR-FAMILY TRANSCRIPTIONAL REGULATOR"/>
    <property type="match status" value="1"/>
</dbReference>
<dbReference type="GO" id="GO:0003677">
    <property type="term" value="F:DNA binding"/>
    <property type="evidence" value="ECO:0007669"/>
    <property type="project" value="UniProtKB-KW"/>
</dbReference>